<accession>A0A9B0U4D4</accession>
<evidence type="ECO:0000256" key="8">
    <source>
        <dbReference type="ARBA" id="ARBA00023157"/>
    </source>
</evidence>
<dbReference type="OrthoDB" id="5062115at2759"/>
<keyword evidence="4" id="KW-1003">Cell membrane</keyword>
<dbReference type="InterPro" id="IPR036058">
    <property type="entry name" value="Kazal_dom_sf"/>
</dbReference>
<sequence>MALSLGWGHSGAPLSVTVRVDLHSEQRETKGLPKTKASGCIFKMQKENDENKEGPCSLGCIVISFCQRCNNVHCFMIFYCILLVSQGIIFGLVNLSIDHFEKDYNQKTSETLALSLTYDVSSCLLAVFISYYGGRGNIPKWIAISSILIGMGAILFSYPYFTVRNYQLKREIEDICQASKFTNICQEGPPLFHSKYTTFFIFGLIVQGIAGLPLYILGKIYIDDNTDKYSSGIYLGFGEASTMTGFALGTALGALQIQITVNRTLKNVSIRSRNMLWMWNWWIAFFLAAFIAWSTLIPLSCFPQNMSGSTKKKAEKRKHPDWNYSNVEHQDYGTNIKDLIASILLMIKQPVFMCLALSRAAEYLLVIGVAEFLPKYIENQYELSHKVASILAGVVLLPGGSIGQILGGVIISKLKLTCKAIMRFVIVTSIVTLILLVFIIFIRCEPVHFAGITENYEGTGQLGNLTAPCNAQCECSTSYYSPICGRDDIEYFSPCFAGCKISKAFELQKFYYNCSCVTKGLLSQDEEGDFSDAELRKCDSNCYKLPLFIAFIFATIVFASFSSMPIIVAILRIAAEKQRPLALGIAFMIMRIFGTIPGPLLIKKAGEMSCAFYGTGICERPRICHLYNKTKMVNLLVGICK</sequence>
<dbReference type="GO" id="GO:0016323">
    <property type="term" value="C:basolateral plasma membrane"/>
    <property type="evidence" value="ECO:0007669"/>
    <property type="project" value="TreeGrafter"/>
</dbReference>
<organism evidence="12 13">
    <name type="scientific">Chrysochloris asiatica</name>
    <name type="common">Cape golden mole</name>
    <dbReference type="NCBI Taxonomy" id="185453"/>
    <lineage>
        <taxon>Eukaryota</taxon>
        <taxon>Metazoa</taxon>
        <taxon>Chordata</taxon>
        <taxon>Craniata</taxon>
        <taxon>Vertebrata</taxon>
        <taxon>Euteleostomi</taxon>
        <taxon>Mammalia</taxon>
        <taxon>Eutheria</taxon>
        <taxon>Afrotheria</taxon>
        <taxon>Chrysochloridae</taxon>
        <taxon>Chrysochlorinae</taxon>
        <taxon>Chrysochloris</taxon>
    </lineage>
</organism>
<feature type="transmembrane region" description="Helical" evidence="10">
    <location>
        <begin position="74"/>
        <end position="93"/>
    </location>
</feature>
<dbReference type="NCBIfam" id="TIGR00805">
    <property type="entry name" value="oat"/>
    <property type="match status" value="1"/>
</dbReference>
<feature type="transmembrane region" description="Helical" evidence="10">
    <location>
        <begin position="199"/>
        <end position="222"/>
    </location>
</feature>
<dbReference type="GO" id="GO:0043252">
    <property type="term" value="P:sodium-independent organic anion transport"/>
    <property type="evidence" value="ECO:0007669"/>
    <property type="project" value="TreeGrafter"/>
</dbReference>
<dbReference type="CTD" id="133482"/>
<dbReference type="PANTHER" id="PTHR11388">
    <property type="entry name" value="ORGANIC ANION TRANSPORTER"/>
    <property type="match status" value="1"/>
</dbReference>
<evidence type="ECO:0000256" key="4">
    <source>
        <dbReference type="ARBA" id="ARBA00022475"/>
    </source>
</evidence>
<feature type="transmembrane region" description="Helical" evidence="10">
    <location>
        <begin position="141"/>
        <end position="161"/>
    </location>
</feature>
<feature type="transmembrane region" description="Helical" evidence="10">
    <location>
        <begin position="424"/>
        <end position="442"/>
    </location>
</feature>
<evidence type="ECO:0000256" key="6">
    <source>
        <dbReference type="ARBA" id="ARBA00022989"/>
    </source>
</evidence>
<feature type="transmembrane region" description="Helical" evidence="10">
    <location>
        <begin position="279"/>
        <end position="302"/>
    </location>
</feature>
<evidence type="ECO:0000256" key="3">
    <source>
        <dbReference type="ARBA" id="ARBA00022448"/>
    </source>
</evidence>
<dbReference type="InterPro" id="IPR004156">
    <property type="entry name" value="OATP"/>
</dbReference>
<keyword evidence="9" id="KW-0325">Glycoprotein</keyword>
<feature type="transmembrane region" description="Helical" evidence="10">
    <location>
        <begin position="113"/>
        <end position="134"/>
    </location>
</feature>
<keyword evidence="6 10" id="KW-1133">Transmembrane helix</keyword>
<feature type="transmembrane region" description="Helical" evidence="10">
    <location>
        <begin position="234"/>
        <end position="259"/>
    </location>
</feature>
<evidence type="ECO:0000313" key="12">
    <source>
        <dbReference type="Proteomes" id="UP000504623"/>
    </source>
</evidence>
<comment type="similarity">
    <text evidence="2 10">Belongs to the organo anion transporter (TC 2.A.60) family.</text>
</comment>
<dbReference type="Pfam" id="PF03137">
    <property type="entry name" value="OATP"/>
    <property type="match status" value="1"/>
</dbReference>
<dbReference type="PROSITE" id="PS51465">
    <property type="entry name" value="KAZAL_2"/>
    <property type="match status" value="1"/>
</dbReference>
<protein>
    <recommendedName>
        <fullName evidence="10">Solute carrier organic anion transporter family member</fullName>
    </recommendedName>
</protein>
<keyword evidence="8" id="KW-1015">Disulfide bond</keyword>
<feature type="transmembrane region" description="Helical" evidence="10">
    <location>
        <begin position="547"/>
        <end position="574"/>
    </location>
</feature>
<dbReference type="GO" id="GO:0006811">
    <property type="term" value="P:monoatomic ion transport"/>
    <property type="evidence" value="ECO:0007669"/>
    <property type="project" value="UniProtKB-KW"/>
</dbReference>
<evidence type="ECO:0000256" key="10">
    <source>
        <dbReference type="RuleBase" id="RU362056"/>
    </source>
</evidence>
<evidence type="ECO:0000256" key="2">
    <source>
        <dbReference type="ARBA" id="ARBA00009657"/>
    </source>
</evidence>
<keyword evidence="12" id="KW-1185">Reference proteome</keyword>
<dbReference type="SUPFAM" id="SSF103473">
    <property type="entry name" value="MFS general substrate transporter"/>
    <property type="match status" value="1"/>
</dbReference>
<dbReference type="InterPro" id="IPR002350">
    <property type="entry name" value="Kazal_dom"/>
</dbReference>
<dbReference type="AlphaFoldDB" id="A0A9B0U4D4"/>
<dbReference type="PANTHER" id="PTHR11388:SF95">
    <property type="entry name" value="SOLUTE CARRIER ORGANIC ANION TRANSPORTER FAMILY MEMBER 6A1"/>
    <property type="match status" value="1"/>
</dbReference>
<keyword evidence="5 10" id="KW-0812">Transmembrane</keyword>
<evidence type="ECO:0000256" key="1">
    <source>
        <dbReference type="ARBA" id="ARBA00004651"/>
    </source>
</evidence>
<comment type="subcellular location">
    <subcellularLocation>
        <location evidence="1 10">Cell membrane</location>
        <topology evidence="1 10">Multi-pass membrane protein</topology>
    </subcellularLocation>
</comment>
<evidence type="ECO:0000313" key="13">
    <source>
        <dbReference type="RefSeq" id="XP_006872380.1"/>
    </source>
</evidence>
<evidence type="ECO:0000256" key="5">
    <source>
        <dbReference type="ARBA" id="ARBA00022692"/>
    </source>
</evidence>
<keyword evidence="3 10" id="KW-0813">Transport</keyword>
<dbReference type="SUPFAM" id="SSF100895">
    <property type="entry name" value="Kazal-type serine protease inhibitors"/>
    <property type="match status" value="1"/>
</dbReference>
<dbReference type="GeneID" id="102828481"/>
<feature type="transmembrane region" description="Helical" evidence="10">
    <location>
        <begin position="390"/>
        <end position="412"/>
    </location>
</feature>
<keyword evidence="10" id="KW-0406">Ion transport</keyword>
<feature type="domain" description="Kazal-like" evidence="11">
    <location>
        <begin position="463"/>
        <end position="518"/>
    </location>
</feature>
<evidence type="ECO:0000259" key="11">
    <source>
        <dbReference type="PROSITE" id="PS51465"/>
    </source>
</evidence>
<dbReference type="Proteomes" id="UP000504623">
    <property type="component" value="Unplaced"/>
</dbReference>
<keyword evidence="7 10" id="KW-0472">Membrane</keyword>
<evidence type="ECO:0000256" key="9">
    <source>
        <dbReference type="ARBA" id="ARBA00023180"/>
    </source>
</evidence>
<evidence type="ECO:0000256" key="7">
    <source>
        <dbReference type="ARBA" id="ARBA00023136"/>
    </source>
</evidence>
<dbReference type="InterPro" id="IPR036259">
    <property type="entry name" value="MFS_trans_sf"/>
</dbReference>
<dbReference type="Gene3D" id="1.20.1250.20">
    <property type="entry name" value="MFS general substrate transporter like domains"/>
    <property type="match status" value="2"/>
</dbReference>
<dbReference type="FunFam" id="1.20.1250.20:FF:000384">
    <property type="entry name" value="Solute carrier organic anion transporter family member"/>
    <property type="match status" value="1"/>
</dbReference>
<dbReference type="GO" id="GO:0015347">
    <property type="term" value="F:sodium-independent organic anion transmembrane transporter activity"/>
    <property type="evidence" value="ECO:0007669"/>
    <property type="project" value="TreeGrafter"/>
</dbReference>
<dbReference type="Pfam" id="PF07648">
    <property type="entry name" value="Kazal_2"/>
    <property type="match status" value="1"/>
</dbReference>
<dbReference type="RefSeq" id="XP_006872380.1">
    <property type="nucleotide sequence ID" value="XM_006872318.1"/>
</dbReference>
<feature type="transmembrane region" description="Helical" evidence="10">
    <location>
        <begin position="581"/>
        <end position="602"/>
    </location>
</feature>
<name>A0A9B0U4D4_CHRAS</name>
<reference evidence="13" key="1">
    <citation type="submission" date="2025-08" db="UniProtKB">
        <authorList>
            <consortium name="RefSeq"/>
        </authorList>
    </citation>
    <scope>IDENTIFICATION</scope>
    <source>
        <tissue evidence="13">Spleen</tissue>
    </source>
</reference>
<gene>
    <name evidence="13" type="primary">SLCO6A1</name>
</gene>
<proteinExistence type="inferred from homology"/>
<dbReference type="FunFam" id="1.20.1250.20:FF:000363">
    <property type="entry name" value="Solute carrier organic anion transporter family member"/>
    <property type="match status" value="1"/>
</dbReference>
<comment type="caution">
    <text evidence="10">Lacks conserved residue(s) required for the propagation of feature annotation.</text>
</comment>